<gene>
    <name evidence="2" type="ORF">B4U80_10679</name>
</gene>
<accession>A0A443RTB7</accession>
<dbReference type="OrthoDB" id="190846at2759"/>
<feature type="transmembrane region" description="Helical" evidence="1">
    <location>
        <begin position="61"/>
        <end position="78"/>
    </location>
</feature>
<comment type="caution">
    <text evidence="2">The sequence shown here is derived from an EMBL/GenBank/DDBJ whole genome shotgun (WGS) entry which is preliminary data.</text>
</comment>
<dbReference type="GO" id="GO:0006629">
    <property type="term" value="P:lipid metabolic process"/>
    <property type="evidence" value="ECO:0007669"/>
    <property type="project" value="InterPro"/>
</dbReference>
<name>A0A443RTB7_9ACAR</name>
<keyword evidence="1" id="KW-0812">Transmembrane</keyword>
<dbReference type="AlphaFoldDB" id="A0A443RTB7"/>
<dbReference type="EMBL" id="NCKV01037609">
    <property type="protein sequence ID" value="RWS18576.1"/>
    <property type="molecule type" value="Genomic_DNA"/>
</dbReference>
<dbReference type="Proteomes" id="UP000288716">
    <property type="component" value="Unassembled WGS sequence"/>
</dbReference>
<dbReference type="PANTHER" id="PTHR11440">
    <property type="entry name" value="LECITHIN-CHOLESTEROL ACYLTRANSFERASE-RELATED"/>
    <property type="match status" value="1"/>
</dbReference>
<evidence type="ECO:0008006" key="4">
    <source>
        <dbReference type="Google" id="ProtNLM"/>
    </source>
</evidence>
<dbReference type="Pfam" id="PF02450">
    <property type="entry name" value="LCAT"/>
    <property type="match status" value="1"/>
</dbReference>
<protein>
    <recommendedName>
        <fullName evidence="4">Group XV phospholipase A2-like protein</fullName>
    </recommendedName>
</protein>
<organism evidence="2 3">
    <name type="scientific">Leptotrombidium deliense</name>
    <dbReference type="NCBI Taxonomy" id="299467"/>
    <lineage>
        <taxon>Eukaryota</taxon>
        <taxon>Metazoa</taxon>
        <taxon>Ecdysozoa</taxon>
        <taxon>Arthropoda</taxon>
        <taxon>Chelicerata</taxon>
        <taxon>Arachnida</taxon>
        <taxon>Acari</taxon>
        <taxon>Acariformes</taxon>
        <taxon>Trombidiformes</taxon>
        <taxon>Prostigmata</taxon>
        <taxon>Anystina</taxon>
        <taxon>Parasitengona</taxon>
        <taxon>Trombiculoidea</taxon>
        <taxon>Trombiculidae</taxon>
        <taxon>Leptotrombidium</taxon>
    </lineage>
</organism>
<keyword evidence="1" id="KW-1133">Transmembrane helix</keyword>
<feature type="non-terminal residue" evidence="2">
    <location>
        <position position="241"/>
    </location>
</feature>
<sequence length="241" mass="27622">MFKALRFNKIIKCLKSKGYKKGVTLFGAPRDWRKGPNEMEQYFKGLKKLIEKQYRKTKNRVVLVGHSVGAIMSYIFLLKQTYKWKQKYIRAMIPLASRFGGGFSNWYGYLFDDDPPATSYPSVQRLAERTYPAYTFLMPNAITWNTTVMIETPSKNYTVAGICEFFEKIKFPIGCSMYRDVQVEAMKTMPHPLTSIYCMGGLGIPTPLKLIYSDDDFQSEPIKINGDGDGTINRESLEACL</sequence>
<dbReference type="InterPro" id="IPR029058">
    <property type="entry name" value="AB_hydrolase_fold"/>
</dbReference>
<evidence type="ECO:0000313" key="3">
    <source>
        <dbReference type="Proteomes" id="UP000288716"/>
    </source>
</evidence>
<dbReference type="Gene3D" id="3.40.50.1820">
    <property type="entry name" value="alpha/beta hydrolase"/>
    <property type="match status" value="1"/>
</dbReference>
<evidence type="ECO:0000256" key="1">
    <source>
        <dbReference type="SAM" id="Phobius"/>
    </source>
</evidence>
<dbReference type="InterPro" id="IPR003386">
    <property type="entry name" value="LACT/PDAT_acylTrfase"/>
</dbReference>
<keyword evidence="3" id="KW-1185">Reference proteome</keyword>
<dbReference type="SUPFAM" id="SSF53474">
    <property type="entry name" value="alpha/beta-Hydrolases"/>
    <property type="match status" value="1"/>
</dbReference>
<dbReference type="GO" id="GO:0008374">
    <property type="term" value="F:O-acyltransferase activity"/>
    <property type="evidence" value="ECO:0007669"/>
    <property type="project" value="InterPro"/>
</dbReference>
<proteinExistence type="predicted"/>
<evidence type="ECO:0000313" key="2">
    <source>
        <dbReference type="EMBL" id="RWS18576.1"/>
    </source>
</evidence>
<reference evidence="2 3" key="1">
    <citation type="journal article" date="2018" name="Gigascience">
        <title>Genomes of trombidid mites reveal novel predicted allergens and laterally-transferred genes associated with secondary metabolism.</title>
        <authorList>
            <person name="Dong X."/>
            <person name="Chaisiri K."/>
            <person name="Xia D."/>
            <person name="Armstrong S.D."/>
            <person name="Fang Y."/>
            <person name="Donnelly M.J."/>
            <person name="Kadowaki T."/>
            <person name="McGarry J.W."/>
            <person name="Darby A.C."/>
            <person name="Makepeace B.L."/>
        </authorList>
    </citation>
    <scope>NUCLEOTIDE SEQUENCE [LARGE SCALE GENOMIC DNA]</scope>
    <source>
        <strain evidence="2">UoL-UT</strain>
    </source>
</reference>
<dbReference type="STRING" id="299467.A0A443RTB7"/>
<dbReference type="VEuPathDB" id="VectorBase:LDEU013464"/>
<keyword evidence="1" id="KW-0472">Membrane</keyword>